<name>A0A239KI73_9FIRM</name>
<reference evidence="4 5" key="1">
    <citation type="submission" date="2017-06" db="EMBL/GenBank/DDBJ databases">
        <authorList>
            <person name="Kim H.J."/>
            <person name="Triplett B.A."/>
        </authorList>
    </citation>
    <scope>NUCLEOTIDE SEQUENCE [LARGE SCALE GENOMIC DNA]</scope>
    <source>
        <strain evidence="4 5">SCA</strain>
    </source>
</reference>
<evidence type="ECO:0000313" key="5">
    <source>
        <dbReference type="Proteomes" id="UP000198304"/>
    </source>
</evidence>
<dbReference type="InterPro" id="IPR029039">
    <property type="entry name" value="Flavoprotein-like_sf"/>
</dbReference>
<organism evidence="4 5">
    <name type="scientific">Anaerovirgula multivorans</name>
    <dbReference type="NCBI Taxonomy" id="312168"/>
    <lineage>
        <taxon>Bacteria</taxon>
        <taxon>Bacillati</taxon>
        <taxon>Bacillota</taxon>
        <taxon>Clostridia</taxon>
        <taxon>Peptostreptococcales</taxon>
        <taxon>Natronincolaceae</taxon>
        <taxon>Anaerovirgula</taxon>
    </lineage>
</organism>
<dbReference type="PANTHER" id="PTHR43278:SF2">
    <property type="entry name" value="IRON-SULFUR FLAVOPROTEIN"/>
    <property type="match status" value="1"/>
</dbReference>
<keyword evidence="1" id="KW-0285">Flavoprotein</keyword>
<evidence type="ECO:0000313" key="4">
    <source>
        <dbReference type="EMBL" id="SNT16854.1"/>
    </source>
</evidence>
<dbReference type="PANTHER" id="PTHR43278">
    <property type="entry name" value="NAD(P)H-DEPENDENT FMN-CONTAINING OXIDOREDUCTASE YWQN-RELATED"/>
    <property type="match status" value="1"/>
</dbReference>
<dbReference type="Gene3D" id="3.40.50.360">
    <property type="match status" value="1"/>
</dbReference>
<dbReference type="InterPro" id="IPR005025">
    <property type="entry name" value="FMN_Rdtase-like_dom"/>
</dbReference>
<dbReference type="GO" id="GO:0016491">
    <property type="term" value="F:oxidoreductase activity"/>
    <property type="evidence" value="ECO:0007669"/>
    <property type="project" value="InterPro"/>
</dbReference>
<dbReference type="EMBL" id="FZOJ01000047">
    <property type="protein sequence ID" value="SNT16854.1"/>
    <property type="molecule type" value="Genomic_DNA"/>
</dbReference>
<evidence type="ECO:0000256" key="1">
    <source>
        <dbReference type="ARBA" id="ARBA00022630"/>
    </source>
</evidence>
<sequence length="347" mass="38496">MIHIIMPGEVSEQLKKMVATAVEKTDITLITDNKNMPDLKNKKILFAIELDDSGFNIPLYEILASLMARGNTALANSTAALLIHSASELYTKTTAKSVIFAANQLGCSFIGHSLVEATASLHNFLTWQKTFDLSLEEISVKLSRHLIDRLIANSPKLIKKPQILALHSSSQHTSNTLMLWHMIKQNLSSCDIEELHVENGTVLDCIGCPYNTCKYYGLRDSCYYGGMMIQEIYPAIEKADAIVWVCPNYNDAVSANLTAVINRLTALYRKIKFHDKTLFAVIVSGNSGSDAVAEQLISALNMNKGFRLPPYFAIMETANDPEAILSVDNIEEKAKQFAMNIMSEIRA</sequence>
<evidence type="ECO:0000259" key="3">
    <source>
        <dbReference type="Pfam" id="PF03358"/>
    </source>
</evidence>
<keyword evidence="2" id="KW-0288">FMN</keyword>
<feature type="domain" description="NADPH-dependent FMN reductase-like" evidence="3">
    <location>
        <begin position="162"/>
        <end position="315"/>
    </location>
</feature>
<dbReference type="Proteomes" id="UP000198304">
    <property type="component" value="Unassembled WGS sequence"/>
</dbReference>
<proteinExistence type="predicted"/>
<dbReference type="SUPFAM" id="SSF52218">
    <property type="entry name" value="Flavoproteins"/>
    <property type="match status" value="1"/>
</dbReference>
<keyword evidence="5" id="KW-1185">Reference proteome</keyword>
<accession>A0A239KI73</accession>
<gene>
    <name evidence="4" type="ORF">SAMN05446037_10474</name>
</gene>
<evidence type="ECO:0000256" key="2">
    <source>
        <dbReference type="ARBA" id="ARBA00022643"/>
    </source>
</evidence>
<protein>
    <submittedName>
        <fullName evidence="4">Multimeric flavodoxin WrbA</fullName>
    </submittedName>
</protein>
<dbReference type="OrthoDB" id="1705236at2"/>
<dbReference type="Pfam" id="PF03358">
    <property type="entry name" value="FMN_red"/>
    <property type="match status" value="1"/>
</dbReference>
<dbReference type="RefSeq" id="WP_089285335.1">
    <property type="nucleotide sequence ID" value="NZ_FZOJ01000047.1"/>
</dbReference>
<dbReference type="InterPro" id="IPR051796">
    <property type="entry name" value="ISF_SsuE-like"/>
</dbReference>
<dbReference type="AlphaFoldDB" id="A0A239KI73"/>